<gene>
    <name evidence="2" type="ORF">MCOR_2783</name>
</gene>
<reference evidence="2 3" key="1">
    <citation type="submission" date="2020-06" db="EMBL/GenBank/DDBJ databases">
        <authorList>
            <person name="Li R."/>
            <person name="Bekaert M."/>
        </authorList>
    </citation>
    <scope>NUCLEOTIDE SEQUENCE [LARGE SCALE GENOMIC DNA]</scope>
    <source>
        <strain evidence="3">wild</strain>
    </source>
</reference>
<dbReference type="AlphaFoldDB" id="A0A6J8A099"/>
<evidence type="ECO:0000256" key="1">
    <source>
        <dbReference type="SAM" id="MobiDB-lite"/>
    </source>
</evidence>
<sequence>MNHLEENHEDELSLFSPPPANTGIQRREWIEFRPTNQITGEGPLIFSIPPQSAAYMDLKRSSLKVKLRLTNADGTSIAKDANVGLVNLPLHSIFSEVECSLQQTPVAQMGSNYPYKAYIDTILESGADDQVHLTSQFFHKDSAGHFDDAEKLRGRLKITRHLQRRRQRVLFGIRRRLRSLRPQRRRPTRFQRQTEGRLSIGNQICQCSIGERDRVDVRQVPQGHARGSIQTSPAAMNKRGVERALKTHHVKAICADELIRPDRPETYVVNTDICARPGTHWTVFHFPEKGPPEFFDSLGHRPGDYRRRFERVLGSTYLYTPDAIQPEDRDICGAFCIHFVRERHRSRSFQDILKDFSTEDLPNNDRKVKTFIRERPRPTRQRWSVKAVRTAANDGK</sequence>
<feature type="region of interest" description="Disordered" evidence="1">
    <location>
        <begin position="377"/>
        <end position="396"/>
    </location>
</feature>
<dbReference type="OrthoDB" id="6120827at2759"/>
<accession>A0A6J8A099</accession>
<dbReference type="Proteomes" id="UP000507470">
    <property type="component" value="Unassembled WGS sequence"/>
</dbReference>
<organism evidence="2 3">
    <name type="scientific">Mytilus coruscus</name>
    <name type="common">Sea mussel</name>
    <dbReference type="NCBI Taxonomy" id="42192"/>
    <lineage>
        <taxon>Eukaryota</taxon>
        <taxon>Metazoa</taxon>
        <taxon>Spiralia</taxon>
        <taxon>Lophotrochozoa</taxon>
        <taxon>Mollusca</taxon>
        <taxon>Bivalvia</taxon>
        <taxon>Autobranchia</taxon>
        <taxon>Pteriomorphia</taxon>
        <taxon>Mytilida</taxon>
        <taxon>Mytiloidea</taxon>
        <taxon>Mytilidae</taxon>
        <taxon>Mytilinae</taxon>
        <taxon>Mytilus</taxon>
    </lineage>
</organism>
<evidence type="ECO:0000313" key="2">
    <source>
        <dbReference type="EMBL" id="CAC5360231.1"/>
    </source>
</evidence>
<proteinExistence type="predicted"/>
<name>A0A6J8A099_MYTCO</name>
<keyword evidence="3" id="KW-1185">Reference proteome</keyword>
<protein>
    <submittedName>
        <fullName evidence="2">Uncharacterized protein</fullName>
    </submittedName>
</protein>
<dbReference type="Gene3D" id="3.40.395.10">
    <property type="entry name" value="Adenoviral Proteinase, Chain A"/>
    <property type="match status" value="1"/>
</dbReference>
<evidence type="ECO:0000313" key="3">
    <source>
        <dbReference type="Proteomes" id="UP000507470"/>
    </source>
</evidence>
<dbReference type="EMBL" id="CACVKT020000551">
    <property type="protein sequence ID" value="CAC5360231.1"/>
    <property type="molecule type" value="Genomic_DNA"/>
</dbReference>
<feature type="region of interest" description="Disordered" evidence="1">
    <location>
        <begin position="1"/>
        <end position="20"/>
    </location>
</feature>